<feature type="domain" description="HTH luxR-type" evidence="4">
    <location>
        <begin position="146"/>
        <end position="211"/>
    </location>
</feature>
<dbReference type="Pfam" id="PF00072">
    <property type="entry name" value="Response_reg"/>
    <property type="match status" value="1"/>
</dbReference>
<organism evidence="6 7">
    <name type="scientific">Sphingomonas citri</name>
    <dbReference type="NCBI Taxonomy" id="2862499"/>
    <lineage>
        <taxon>Bacteria</taxon>
        <taxon>Pseudomonadati</taxon>
        <taxon>Pseudomonadota</taxon>
        <taxon>Alphaproteobacteria</taxon>
        <taxon>Sphingomonadales</taxon>
        <taxon>Sphingomonadaceae</taxon>
        <taxon>Sphingomonas</taxon>
    </lineage>
</organism>
<feature type="domain" description="Response regulatory" evidence="5">
    <location>
        <begin position="11"/>
        <end position="127"/>
    </location>
</feature>
<dbReference type="InterPro" id="IPR036388">
    <property type="entry name" value="WH-like_DNA-bd_sf"/>
</dbReference>
<evidence type="ECO:0000256" key="3">
    <source>
        <dbReference type="PROSITE-ProRule" id="PRU00169"/>
    </source>
</evidence>
<dbReference type="SUPFAM" id="SSF52172">
    <property type="entry name" value="CheY-like"/>
    <property type="match status" value="1"/>
</dbReference>
<dbReference type="CDD" id="cd17535">
    <property type="entry name" value="REC_NarL-like"/>
    <property type="match status" value="1"/>
</dbReference>
<keyword evidence="1 3" id="KW-0597">Phosphoprotein</keyword>
<dbReference type="Proteomes" id="UP000759103">
    <property type="component" value="Unassembled WGS sequence"/>
</dbReference>
<dbReference type="SMART" id="SM00421">
    <property type="entry name" value="HTH_LUXR"/>
    <property type="match status" value="1"/>
</dbReference>
<dbReference type="InterPro" id="IPR000792">
    <property type="entry name" value="Tscrpt_reg_LuxR_C"/>
</dbReference>
<dbReference type="SMART" id="SM00448">
    <property type="entry name" value="REC"/>
    <property type="match status" value="1"/>
</dbReference>
<gene>
    <name evidence="6" type="ORF">KZ820_09765</name>
</gene>
<dbReference type="InterPro" id="IPR016032">
    <property type="entry name" value="Sig_transdc_resp-reg_C-effctor"/>
</dbReference>
<dbReference type="SUPFAM" id="SSF46894">
    <property type="entry name" value="C-terminal effector domain of the bipartite response regulators"/>
    <property type="match status" value="1"/>
</dbReference>
<dbReference type="Gene3D" id="1.10.10.10">
    <property type="entry name" value="Winged helix-like DNA-binding domain superfamily/Winged helix DNA-binding domain"/>
    <property type="match status" value="1"/>
</dbReference>
<dbReference type="CDD" id="cd06170">
    <property type="entry name" value="LuxR_C_like"/>
    <property type="match status" value="1"/>
</dbReference>
<evidence type="ECO:0000256" key="2">
    <source>
        <dbReference type="ARBA" id="ARBA00023125"/>
    </source>
</evidence>
<dbReference type="PRINTS" id="PR00038">
    <property type="entry name" value="HTHLUXR"/>
</dbReference>
<proteinExistence type="predicted"/>
<dbReference type="PROSITE" id="PS50110">
    <property type="entry name" value="RESPONSE_REGULATORY"/>
    <property type="match status" value="1"/>
</dbReference>
<dbReference type="RefSeq" id="WP_219748574.1">
    <property type="nucleotide sequence ID" value="NZ_JAHXZN010000002.1"/>
</dbReference>
<dbReference type="InterPro" id="IPR058245">
    <property type="entry name" value="NreC/VraR/RcsB-like_REC"/>
</dbReference>
<dbReference type="PANTHER" id="PTHR45566:SF1">
    <property type="entry name" value="HTH-TYPE TRANSCRIPTIONAL REGULATOR YHJB-RELATED"/>
    <property type="match status" value="1"/>
</dbReference>
<dbReference type="EMBL" id="JAHXZN010000002">
    <property type="protein sequence ID" value="MBW6531019.1"/>
    <property type="molecule type" value="Genomic_DNA"/>
</dbReference>
<dbReference type="InterPro" id="IPR051015">
    <property type="entry name" value="EvgA-like"/>
</dbReference>
<dbReference type="PANTHER" id="PTHR45566">
    <property type="entry name" value="HTH-TYPE TRANSCRIPTIONAL REGULATOR YHJB-RELATED"/>
    <property type="match status" value="1"/>
</dbReference>
<comment type="caution">
    <text evidence="6">The sequence shown here is derived from an EMBL/GenBank/DDBJ whole genome shotgun (WGS) entry which is preliminary data.</text>
</comment>
<accession>A0ABS7BNK7</accession>
<protein>
    <submittedName>
        <fullName evidence="6">Response regulator transcription factor</fullName>
    </submittedName>
</protein>
<evidence type="ECO:0000313" key="6">
    <source>
        <dbReference type="EMBL" id="MBW6531019.1"/>
    </source>
</evidence>
<dbReference type="Gene3D" id="3.40.50.2300">
    <property type="match status" value="1"/>
</dbReference>
<dbReference type="InterPro" id="IPR001789">
    <property type="entry name" value="Sig_transdc_resp-reg_receiver"/>
</dbReference>
<keyword evidence="2" id="KW-0238">DNA-binding</keyword>
<evidence type="ECO:0000256" key="1">
    <source>
        <dbReference type="ARBA" id="ARBA00022553"/>
    </source>
</evidence>
<dbReference type="Pfam" id="PF00196">
    <property type="entry name" value="GerE"/>
    <property type="match status" value="1"/>
</dbReference>
<keyword evidence="7" id="KW-1185">Reference proteome</keyword>
<name>A0ABS7BNK7_9SPHN</name>
<evidence type="ECO:0000259" key="5">
    <source>
        <dbReference type="PROSITE" id="PS50110"/>
    </source>
</evidence>
<reference evidence="6 7" key="1">
    <citation type="submission" date="2021-07" db="EMBL/GenBank/DDBJ databases">
        <title>Sphingomonas sp.</title>
        <authorList>
            <person name="Feng G."/>
            <person name="Li J."/>
            <person name="Pan M."/>
        </authorList>
    </citation>
    <scope>NUCLEOTIDE SEQUENCE [LARGE SCALE GENOMIC DNA]</scope>
    <source>
        <strain evidence="6 7">RRHST34</strain>
    </source>
</reference>
<evidence type="ECO:0000259" key="4">
    <source>
        <dbReference type="PROSITE" id="PS50043"/>
    </source>
</evidence>
<dbReference type="PROSITE" id="PS50043">
    <property type="entry name" value="HTH_LUXR_2"/>
    <property type="match status" value="1"/>
</dbReference>
<feature type="modified residue" description="4-aspartylphosphate" evidence="3">
    <location>
        <position position="62"/>
    </location>
</feature>
<evidence type="ECO:0000313" key="7">
    <source>
        <dbReference type="Proteomes" id="UP000759103"/>
    </source>
</evidence>
<dbReference type="InterPro" id="IPR011006">
    <property type="entry name" value="CheY-like_superfamily"/>
</dbReference>
<sequence>MSEQEQRLGGRALVADDHPLTREGLSLAARAALPGVSVVAVGTVGEASEAAARGPFRMILLDFHLPDANGFSGLLTLQMHAPRTPVVLVTASEEPSLVEAARALGAAGYLFKSLPLDALAERLRRIDAGQTAFPPINGAAPQLGDLRARIETLSPAQRGVLIALADGRSNKQLARDLDVTEATIKAHMTAIFRKLGVTNRAQAMLAVQPLLGAAPR</sequence>